<sequence length="94" mass="11392">MNEFKKKFLLDNELLNSSMITTTYNIFPEIIENRLRILIENLYSKSIQIRKENGLLQYVRRLLIIQILDININNQELNEQYKNEFSFLQSFYPT</sequence>
<organism evidence="1">
    <name type="scientific">marine sediment metagenome</name>
    <dbReference type="NCBI Taxonomy" id="412755"/>
    <lineage>
        <taxon>unclassified sequences</taxon>
        <taxon>metagenomes</taxon>
        <taxon>ecological metagenomes</taxon>
    </lineage>
</organism>
<name>A0A0F9PXV7_9ZZZZ</name>
<evidence type="ECO:0000313" key="1">
    <source>
        <dbReference type="EMBL" id="KKN05856.1"/>
    </source>
</evidence>
<reference evidence="1" key="1">
    <citation type="journal article" date="2015" name="Nature">
        <title>Complex archaea that bridge the gap between prokaryotes and eukaryotes.</title>
        <authorList>
            <person name="Spang A."/>
            <person name="Saw J.H."/>
            <person name="Jorgensen S.L."/>
            <person name="Zaremba-Niedzwiedzka K."/>
            <person name="Martijn J."/>
            <person name="Lind A.E."/>
            <person name="van Eijk R."/>
            <person name="Schleper C."/>
            <person name="Guy L."/>
            <person name="Ettema T.J."/>
        </authorList>
    </citation>
    <scope>NUCLEOTIDE SEQUENCE</scope>
</reference>
<dbReference type="AlphaFoldDB" id="A0A0F9PXV7"/>
<gene>
    <name evidence="1" type="ORF">LCGC14_1083170</name>
</gene>
<accession>A0A0F9PXV7</accession>
<dbReference type="EMBL" id="LAZR01004755">
    <property type="protein sequence ID" value="KKN05856.1"/>
    <property type="molecule type" value="Genomic_DNA"/>
</dbReference>
<comment type="caution">
    <text evidence="1">The sequence shown here is derived from an EMBL/GenBank/DDBJ whole genome shotgun (WGS) entry which is preliminary data.</text>
</comment>
<proteinExistence type="predicted"/>
<protein>
    <submittedName>
        <fullName evidence="1">Uncharacterized protein</fullName>
    </submittedName>
</protein>